<organism evidence="1 4">
    <name type="scientific">Chryseobacterium culicis</name>
    <dbReference type="NCBI Taxonomy" id="680127"/>
    <lineage>
        <taxon>Bacteria</taxon>
        <taxon>Pseudomonadati</taxon>
        <taxon>Bacteroidota</taxon>
        <taxon>Flavobacteriia</taxon>
        <taxon>Flavobacteriales</taxon>
        <taxon>Weeksellaceae</taxon>
        <taxon>Chryseobacterium group</taxon>
        <taxon>Chryseobacterium</taxon>
    </lineage>
</organism>
<dbReference type="EMBL" id="PCPP01000001">
    <property type="protein sequence ID" value="PRB86068.1"/>
    <property type="molecule type" value="Genomic_DNA"/>
</dbReference>
<dbReference type="Proteomes" id="UP000238534">
    <property type="component" value="Unassembled WGS sequence"/>
</dbReference>
<evidence type="ECO:0000313" key="4">
    <source>
        <dbReference type="Proteomes" id="UP000238534"/>
    </source>
</evidence>
<dbReference type="EMBL" id="PCPH01000001">
    <property type="protein sequence ID" value="PRB91821.1"/>
    <property type="molecule type" value="Genomic_DNA"/>
</dbReference>
<evidence type="ECO:0000313" key="1">
    <source>
        <dbReference type="EMBL" id="PRB86068.1"/>
    </source>
</evidence>
<comment type="caution">
    <text evidence="1">The sequence shown here is derived from an EMBL/GenBank/DDBJ whole genome shotgun (WGS) entry which is preliminary data.</text>
</comment>
<protein>
    <submittedName>
        <fullName evidence="1">Uncharacterized protein</fullName>
    </submittedName>
</protein>
<dbReference type="Proteomes" id="UP000238325">
    <property type="component" value="Unassembled WGS sequence"/>
</dbReference>
<accession>A0A2S9CZX3</accession>
<name>A0A2S9CZX3_CHRCI</name>
<keyword evidence="3" id="KW-1185">Reference proteome</keyword>
<evidence type="ECO:0000313" key="3">
    <source>
        <dbReference type="Proteomes" id="UP000238325"/>
    </source>
</evidence>
<reference evidence="3 4" key="1">
    <citation type="submission" date="2017-09" db="EMBL/GenBank/DDBJ databases">
        <title>Genomic, metabolic, and phenotypic characteristics of bacterial isolates from the natural microbiome of the model nematode Caenorhabditis elegans.</title>
        <authorList>
            <person name="Zimmermann J."/>
            <person name="Obeng N."/>
            <person name="Yang W."/>
            <person name="Obeng O."/>
            <person name="Kissoyan K."/>
            <person name="Pees B."/>
            <person name="Dirksen P."/>
            <person name="Hoppner M."/>
            <person name="Franke A."/>
            <person name="Rosenstiel P."/>
            <person name="Leippe M."/>
            <person name="Dierking K."/>
            <person name="Kaleta C."/>
            <person name="Schulenburg H."/>
        </authorList>
    </citation>
    <scope>NUCLEOTIDE SEQUENCE [LARGE SCALE GENOMIC DNA]</scope>
    <source>
        <strain evidence="1 4">MYb25</strain>
        <strain evidence="2 3">MYb44</strain>
    </source>
</reference>
<sequence length="60" mass="6657">MIEGLEAGRQRLEVICTADSFVLRTKSISDSSYNKNPVLIDTGFFYVPDCLNSVKKVLSS</sequence>
<gene>
    <name evidence="1" type="ORF">CQ022_07405</name>
    <name evidence="2" type="ORF">CQ033_01075</name>
</gene>
<dbReference type="AlphaFoldDB" id="A0A2S9CZX3"/>
<proteinExistence type="predicted"/>
<evidence type="ECO:0000313" key="2">
    <source>
        <dbReference type="EMBL" id="PRB91821.1"/>
    </source>
</evidence>